<proteinExistence type="inferred from homology"/>
<dbReference type="SUPFAM" id="SSF88659">
    <property type="entry name" value="Sigma3 and sigma4 domains of RNA polymerase sigma factors"/>
    <property type="match status" value="1"/>
</dbReference>
<protein>
    <submittedName>
        <fullName evidence="7">RNA polymerase sigma-70 factor, ECF subfamily</fullName>
    </submittedName>
</protein>
<dbReference type="STRING" id="990371.SAMN05421813_11412"/>
<gene>
    <name evidence="7" type="ORF">SAMN05421813_11412</name>
</gene>
<dbReference type="NCBIfam" id="TIGR02937">
    <property type="entry name" value="sigma70-ECF"/>
    <property type="match status" value="1"/>
</dbReference>
<dbReference type="InterPro" id="IPR007627">
    <property type="entry name" value="RNA_pol_sigma70_r2"/>
</dbReference>
<sequence length="191" mass="22462">MHTYSILTDIQLINLLKSDDESAFTEIYNRYWKVLFQTSYSIIQDEESAKDVVQNVFISLWQRREVSNIQSLKPYLQQSARFLVLKAIRSNKTDSRFYDRVKEITSEILNDDPLIFKEQQNLIQSLLNTLPENCKETFRLSREEGYTYKQIASQFSISEKAVEKRMSKSLKHIRDGLNWELCVALIMSSSL</sequence>
<keyword evidence="8" id="KW-1185">Reference proteome</keyword>
<dbReference type="RefSeq" id="WP_090704762.1">
    <property type="nucleotide sequence ID" value="NZ_FNHH01000014.1"/>
</dbReference>
<keyword evidence="2" id="KW-0805">Transcription regulation</keyword>
<dbReference type="EMBL" id="FNHH01000014">
    <property type="protein sequence ID" value="SDM50555.1"/>
    <property type="molecule type" value="Genomic_DNA"/>
</dbReference>
<evidence type="ECO:0000259" key="5">
    <source>
        <dbReference type="Pfam" id="PF04542"/>
    </source>
</evidence>
<dbReference type="AlphaFoldDB" id="A0A1G9TTK8"/>
<feature type="domain" description="RNA polymerase sigma-70 region 2" evidence="5">
    <location>
        <begin position="28"/>
        <end position="92"/>
    </location>
</feature>
<dbReference type="InterPro" id="IPR013249">
    <property type="entry name" value="RNA_pol_sigma70_r4_t2"/>
</dbReference>
<evidence type="ECO:0000313" key="8">
    <source>
        <dbReference type="Proteomes" id="UP000199226"/>
    </source>
</evidence>
<dbReference type="Proteomes" id="UP000199226">
    <property type="component" value="Unassembled WGS sequence"/>
</dbReference>
<dbReference type="InterPro" id="IPR039425">
    <property type="entry name" value="RNA_pol_sigma-70-like"/>
</dbReference>
<evidence type="ECO:0000313" key="7">
    <source>
        <dbReference type="EMBL" id="SDM50555.1"/>
    </source>
</evidence>
<dbReference type="Pfam" id="PF04542">
    <property type="entry name" value="Sigma70_r2"/>
    <property type="match status" value="1"/>
</dbReference>
<name>A0A1G9TTK8_9SPHI</name>
<dbReference type="InterPro" id="IPR014284">
    <property type="entry name" value="RNA_pol_sigma-70_dom"/>
</dbReference>
<dbReference type="PANTHER" id="PTHR43133:SF46">
    <property type="entry name" value="RNA POLYMERASE SIGMA-70 FACTOR ECF SUBFAMILY"/>
    <property type="match status" value="1"/>
</dbReference>
<dbReference type="Gene3D" id="1.10.10.10">
    <property type="entry name" value="Winged helix-like DNA-binding domain superfamily/Winged helix DNA-binding domain"/>
    <property type="match status" value="1"/>
</dbReference>
<dbReference type="OrthoDB" id="665981at2"/>
<dbReference type="Gene3D" id="1.10.1740.10">
    <property type="match status" value="1"/>
</dbReference>
<dbReference type="GO" id="GO:0006352">
    <property type="term" value="P:DNA-templated transcription initiation"/>
    <property type="evidence" value="ECO:0007669"/>
    <property type="project" value="InterPro"/>
</dbReference>
<dbReference type="InterPro" id="IPR014327">
    <property type="entry name" value="RNA_pol_sigma70_bacteroid"/>
</dbReference>
<dbReference type="InterPro" id="IPR013325">
    <property type="entry name" value="RNA_pol_sigma_r2"/>
</dbReference>
<evidence type="ECO:0000256" key="2">
    <source>
        <dbReference type="ARBA" id="ARBA00023015"/>
    </source>
</evidence>
<dbReference type="CDD" id="cd06171">
    <property type="entry name" value="Sigma70_r4"/>
    <property type="match status" value="1"/>
</dbReference>
<evidence type="ECO:0000256" key="3">
    <source>
        <dbReference type="ARBA" id="ARBA00023082"/>
    </source>
</evidence>
<dbReference type="SUPFAM" id="SSF88946">
    <property type="entry name" value="Sigma2 domain of RNA polymerase sigma factors"/>
    <property type="match status" value="1"/>
</dbReference>
<evidence type="ECO:0000256" key="1">
    <source>
        <dbReference type="ARBA" id="ARBA00010641"/>
    </source>
</evidence>
<dbReference type="Pfam" id="PF08281">
    <property type="entry name" value="Sigma70_r4_2"/>
    <property type="match status" value="1"/>
</dbReference>
<feature type="domain" description="RNA polymerase sigma factor 70 region 4 type 2" evidence="6">
    <location>
        <begin position="122"/>
        <end position="173"/>
    </location>
</feature>
<dbReference type="PANTHER" id="PTHR43133">
    <property type="entry name" value="RNA POLYMERASE ECF-TYPE SIGMA FACTO"/>
    <property type="match status" value="1"/>
</dbReference>
<organism evidence="7 8">
    <name type="scientific">Daejeonella rubra</name>
    <dbReference type="NCBI Taxonomy" id="990371"/>
    <lineage>
        <taxon>Bacteria</taxon>
        <taxon>Pseudomonadati</taxon>
        <taxon>Bacteroidota</taxon>
        <taxon>Sphingobacteriia</taxon>
        <taxon>Sphingobacteriales</taxon>
        <taxon>Sphingobacteriaceae</taxon>
        <taxon>Daejeonella</taxon>
    </lineage>
</organism>
<keyword evidence="3" id="KW-0731">Sigma factor</keyword>
<evidence type="ECO:0000259" key="6">
    <source>
        <dbReference type="Pfam" id="PF08281"/>
    </source>
</evidence>
<reference evidence="8" key="1">
    <citation type="submission" date="2016-10" db="EMBL/GenBank/DDBJ databases">
        <authorList>
            <person name="Varghese N."/>
            <person name="Submissions S."/>
        </authorList>
    </citation>
    <scope>NUCLEOTIDE SEQUENCE [LARGE SCALE GENOMIC DNA]</scope>
    <source>
        <strain evidence="8">DSM 24536</strain>
    </source>
</reference>
<dbReference type="GO" id="GO:0003677">
    <property type="term" value="F:DNA binding"/>
    <property type="evidence" value="ECO:0007669"/>
    <property type="project" value="InterPro"/>
</dbReference>
<dbReference type="NCBIfam" id="TIGR02985">
    <property type="entry name" value="Sig70_bacteroi1"/>
    <property type="match status" value="1"/>
</dbReference>
<keyword evidence="4" id="KW-0804">Transcription</keyword>
<dbReference type="GO" id="GO:0016987">
    <property type="term" value="F:sigma factor activity"/>
    <property type="evidence" value="ECO:0007669"/>
    <property type="project" value="UniProtKB-KW"/>
</dbReference>
<dbReference type="InterPro" id="IPR013324">
    <property type="entry name" value="RNA_pol_sigma_r3/r4-like"/>
</dbReference>
<accession>A0A1G9TTK8</accession>
<evidence type="ECO:0000256" key="4">
    <source>
        <dbReference type="ARBA" id="ARBA00023163"/>
    </source>
</evidence>
<comment type="similarity">
    <text evidence="1">Belongs to the sigma-70 factor family. ECF subfamily.</text>
</comment>
<dbReference type="InterPro" id="IPR036388">
    <property type="entry name" value="WH-like_DNA-bd_sf"/>
</dbReference>